<feature type="region of interest" description="Disordered" evidence="1">
    <location>
        <begin position="59"/>
        <end position="83"/>
    </location>
</feature>
<reference evidence="2" key="1">
    <citation type="journal article" date="2019" name="Sci. Rep.">
        <title>Draft genome of Tanacetum cinerariifolium, the natural source of mosquito coil.</title>
        <authorList>
            <person name="Yamashiro T."/>
            <person name="Shiraishi A."/>
            <person name="Satake H."/>
            <person name="Nakayama K."/>
        </authorList>
    </citation>
    <scope>NUCLEOTIDE SEQUENCE</scope>
</reference>
<dbReference type="AlphaFoldDB" id="A0A6L2M2A4"/>
<evidence type="ECO:0000256" key="1">
    <source>
        <dbReference type="SAM" id="MobiDB-lite"/>
    </source>
</evidence>
<accession>A0A6L2M2A4</accession>
<name>A0A6L2M2A4_TANCI</name>
<dbReference type="EMBL" id="BKCJ010005431">
    <property type="protein sequence ID" value="GEU66714.1"/>
    <property type="molecule type" value="Genomic_DNA"/>
</dbReference>
<evidence type="ECO:0000313" key="2">
    <source>
        <dbReference type="EMBL" id="GEU66714.1"/>
    </source>
</evidence>
<sequence>MPAMAVTIWPPRKYTVHKMYSESNHPSLIIEAVPKARRWCDHTVTSPNVGLTTITKNKISSSDQHHQNAHHGCRHMATSPRRGLRPATSEVVSDARHSCGHMATSPRHNSSTVVRSVEFTPPQPLSLSELRRREMITFMIKSQKQFNKTQEQIMINQEKLNIDFQNELNRLQEMMNLRNSNQDPSIDLYDLEGSDKGDNKIDSLTKEPSNTHLMGDEVISTTPARENDEFIKSSVDDHFPILRESESGGKTRVMETPSFGFHHMPSLRLAAYSPKEVHIEVLSVLWGNRLPILDGSLPLSRKSNQDPSIDLYDLEGSDNGDNKIDSLTKEPSDTLLIGDEVISTIPARENDEFINSSADDLFPILWESKGRKLDVDLPLGEHLDTLSIGDREIDFDLIRDIKELERLLADDPIPVPRVFYEPLGHSDPISRSYDVTFSNPLFDFNVDYTLCYDNPLFDEEFEDISSLDPLSRL</sequence>
<protein>
    <submittedName>
        <fullName evidence="2">NAC domain-containing protein</fullName>
    </submittedName>
</protein>
<comment type="caution">
    <text evidence="2">The sequence shown here is derived from an EMBL/GenBank/DDBJ whole genome shotgun (WGS) entry which is preliminary data.</text>
</comment>
<organism evidence="2">
    <name type="scientific">Tanacetum cinerariifolium</name>
    <name type="common">Dalmatian daisy</name>
    <name type="synonym">Chrysanthemum cinerariifolium</name>
    <dbReference type="NCBI Taxonomy" id="118510"/>
    <lineage>
        <taxon>Eukaryota</taxon>
        <taxon>Viridiplantae</taxon>
        <taxon>Streptophyta</taxon>
        <taxon>Embryophyta</taxon>
        <taxon>Tracheophyta</taxon>
        <taxon>Spermatophyta</taxon>
        <taxon>Magnoliopsida</taxon>
        <taxon>eudicotyledons</taxon>
        <taxon>Gunneridae</taxon>
        <taxon>Pentapetalae</taxon>
        <taxon>asterids</taxon>
        <taxon>campanulids</taxon>
        <taxon>Asterales</taxon>
        <taxon>Asteraceae</taxon>
        <taxon>Asteroideae</taxon>
        <taxon>Anthemideae</taxon>
        <taxon>Anthemidinae</taxon>
        <taxon>Tanacetum</taxon>
    </lineage>
</organism>
<gene>
    <name evidence="2" type="ORF">Tci_038692</name>
</gene>
<proteinExistence type="predicted"/>